<feature type="transmembrane region" description="Helical" evidence="1">
    <location>
        <begin position="34"/>
        <end position="56"/>
    </location>
</feature>
<dbReference type="AlphaFoldDB" id="J9G394"/>
<dbReference type="EMBL" id="AMCI01005365">
    <property type="protein sequence ID" value="EJW96282.1"/>
    <property type="molecule type" value="Genomic_DNA"/>
</dbReference>
<feature type="transmembrane region" description="Helical" evidence="1">
    <location>
        <begin position="185"/>
        <end position="207"/>
    </location>
</feature>
<evidence type="ECO:0000313" key="2">
    <source>
        <dbReference type="EMBL" id="EJW96282.1"/>
    </source>
</evidence>
<keyword evidence="1" id="KW-0812">Transmembrane</keyword>
<dbReference type="Pfam" id="PF03956">
    <property type="entry name" value="Lys_export"/>
    <property type="match status" value="1"/>
</dbReference>
<dbReference type="PROSITE" id="PS51257">
    <property type="entry name" value="PROKAR_LIPOPROTEIN"/>
    <property type="match status" value="1"/>
</dbReference>
<organism evidence="2">
    <name type="scientific">gut metagenome</name>
    <dbReference type="NCBI Taxonomy" id="749906"/>
    <lineage>
        <taxon>unclassified sequences</taxon>
        <taxon>metagenomes</taxon>
        <taxon>organismal metagenomes</taxon>
    </lineage>
</organism>
<evidence type="ECO:0000256" key="1">
    <source>
        <dbReference type="SAM" id="Phobius"/>
    </source>
</evidence>
<dbReference type="GO" id="GO:0005886">
    <property type="term" value="C:plasma membrane"/>
    <property type="evidence" value="ECO:0007669"/>
    <property type="project" value="TreeGrafter"/>
</dbReference>
<dbReference type="GO" id="GO:0015661">
    <property type="term" value="F:L-lysine efflux transmembrane transporter activity"/>
    <property type="evidence" value="ECO:0007669"/>
    <property type="project" value="InterPro"/>
</dbReference>
<dbReference type="InterPro" id="IPR005642">
    <property type="entry name" value="LysO"/>
</dbReference>
<feature type="transmembrane region" description="Helical" evidence="1">
    <location>
        <begin position="68"/>
        <end position="92"/>
    </location>
</feature>
<reference evidence="2" key="1">
    <citation type="journal article" date="2012" name="PLoS ONE">
        <title>Gene sets for utilization of primary and secondary nutrition supplies in the distal gut of endangered iberian lynx.</title>
        <authorList>
            <person name="Alcaide M."/>
            <person name="Messina E."/>
            <person name="Richter M."/>
            <person name="Bargiela R."/>
            <person name="Peplies J."/>
            <person name="Huws S.A."/>
            <person name="Newbold C.J."/>
            <person name="Golyshin P.N."/>
            <person name="Simon M.A."/>
            <person name="Lopez G."/>
            <person name="Yakimov M.M."/>
            <person name="Ferrer M."/>
        </authorList>
    </citation>
    <scope>NUCLEOTIDE SEQUENCE</scope>
</reference>
<keyword evidence="1" id="KW-0472">Membrane</keyword>
<dbReference type="PANTHER" id="PTHR35804">
    <property type="entry name" value="LYSINE EXPORTER LYSO"/>
    <property type="match status" value="1"/>
</dbReference>
<feature type="transmembrane region" description="Helical" evidence="1">
    <location>
        <begin position="158"/>
        <end position="178"/>
    </location>
</feature>
<proteinExistence type="predicted"/>
<name>J9G394_9ZZZZ</name>
<gene>
    <name evidence="2" type="ORF">EVA_15606</name>
</gene>
<comment type="caution">
    <text evidence="2">The sequence shown here is derived from an EMBL/GenBank/DDBJ whole genome shotgun (WGS) entry which is preliminary data.</text>
</comment>
<sequence length="210" mass="23055">MKQSLFVVLMFVVGCVVGAWFELDWELDWKLHDVSMYILYVLMFQVGISVGCSDNLKAVLSHCRPKMLLLPLATVTGTLIFAALISFVLARWNVFDCMAVGSGLGYYSLSSILITQLKMDTLGEQLATELGAIALLANICRELLALTLAPFFRRHFGPYAPISAAGVTSIDVALPAIARYSGKEFVPVAIFHGMLLDLSVPLILPFLCEF</sequence>
<keyword evidence="1" id="KW-1133">Transmembrane helix</keyword>
<dbReference type="PANTHER" id="PTHR35804:SF1">
    <property type="entry name" value="LYSINE EXPORTER LYSO"/>
    <property type="match status" value="1"/>
</dbReference>
<accession>J9G394</accession>
<protein>
    <submittedName>
        <fullName evidence="2">Membrane protein containing DUF340, prokaryotic membrane</fullName>
    </submittedName>
</protein>